<evidence type="ECO:0000259" key="1">
    <source>
        <dbReference type="SMART" id="SM00481"/>
    </source>
</evidence>
<proteinExistence type="predicted"/>
<dbReference type="PANTHER" id="PTHR42924:SF3">
    <property type="entry name" value="POLYMERASE_HISTIDINOL PHOSPHATASE N-TERMINAL DOMAIN-CONTAINING PROTEIN"/>
    <property type="match status" value="1"/>
</dbReference>
<dbReference type="SUPFAM" id="SSF89550">
    <property type="entry name" value="PHP domain-like"/>
    <property type="match status" value="1"/>
</dbReference>
<dbReference type="CDD" id="cd07438">
    <property type="entry name" value="PHP_HisPPase_AMP"/>
    <property type="match status" value="1"/>
</dbReference>
<dbReference type="InterPro" id="IPR003141">
    <property type="entry name" value="Pol/His_phosphatase_N"/>
</dbReference>
<accession>A0ABW2RME8</accession>
<organism evidence="2 3">
    <name type="scientific">Laceyella putida</name>
    <dbReference type="NCBI Taxonomy" id="110101"/>
    <lineage>
        <taxon>Bacteria</taxon>
        <taxon>Bacillati</taxon>
        <taxon>Bacillota</taxon>
        <taxon>Bacilli</taxon>
        <taxon>Bacillales</taxon>
        <taxon>Thermoactinomycetaceae</taxon>
        <taxon>Laceyella</taxon>
    </lineage>
</organism>
<protein>
    <submittedName>
        <fullName evidence="2">PHP domain-containing protein</fullName>
    </submittedName>
</protein>
<dbReference type="InterPro" id="IPR052018">
    <property type="entry name" value="PHP_domain"/>
</dbReference>
<dbReference type="Gene3D" id="1.10.150.650">
    <property type="match status" value="1"/>
</dbReference>
<keyword evidence="3" id="KW-1185">Reference proteome</keyword>
<dbReference type="InterPro" id="IPR004013">
    <property type="entry name" value="PHP_dom"/>
</dbReference>
<evidence type="ECO:0000313" key="3">
    <source>
        <dbReference type="Proteomes" id="UP001596500"/>
    </source>
</evidence>
<comment type="caution">
    <text evidence="2">The sequence shown here is derived from an EMBL/GenBank/DDBJ whole genome shotgun (WGS) entry which is preliminary data.</text>
</comment>
<dbReference type="SMART" id="SM00481">
    <property type="entry name" value="POLIIIAc"/>
    <property type="match status" value="1"/>
</dbReference>
<dbReference type="Gene3D" id="3.20.20.140">
    <property type="entry name" value="Metal-dependent hydrolases"/>
    <property type="match status" value="1"/>
</dbReference>
<dbReference type="InterPro" id="IPR016195">
    <property type="entry name" value="Pol/histidinol_Pase-like"/>
</dbReference>
<name>A0ABW2RME8_9BACL</name>
<reference evidence="3" key="1">
    <citation type="journal article" date="2019" name="Int. J. Syst. Evol. Microbiol.">
        <title>The Global Catalogue of Microorganisms (GCM) 10K type strain sequencing project: providing services to taxonomists for standard genome sequencing and annotation.</title>
        <authorList>
            <consortium name="The Broad Institute Genomics Platform"/>
            <consortium name="The Broad Institute Genome Sequencing Center for Infectious Disease"/>
            <person name="Wu L."/>
            <person name="Ma J."/>
        </authorList>
    </citation>
    <scope>NUCLEOTIDE SEQUENCE [LARGE SCALE GENOMIC DNA]</scope>
    <source>
        <strain evidence="3">CGMCC 1.12942</strain>
    </source>
</reference>
<feature type="domain" description="Polymerase/histidinol phosphatase N-terminal" evidence="1">
    <location>
        <begin position="12"/>
        <end position="77"/>
    </location>
</feature>
<evidence type="ECO:0000313" key="2">
    <source>
        <dbReference type="EMBL" id="MFC7442213.1"/>
    </source>
</evidence>
<dbReference type="Pfam" id="PF02811">
    <property type="entry name" value="PHP"/>
    <property type="match status" value="1"/>
</dbReference>
<sequence>MNILNDLEPGTFDLHIHTRASDGIYSPTEIVEKAFTLGLQTIAITDHDTLEGVSEAVKASQHIPLSVIPGVEIRTRWRKRNVDLLGYNIKDSRRLQHNLRAIQLEREERARKIIEKFRQLNMPITLEDVKRQSQDGVITRPHIAKAIVAKGYLYSVRDVFYHYLGDGRPANIDLTGISLEEGITMIHDAGGVAVLAHPYYIKNPTHIEEMISLGLDGLEVWHREHRPRDVNKLIHLAEKHHLFVTGGSDFHHDAHQLGQFLM</sequence>
<dbReference type="RefSeq" id="WP_379865943.1">
    <property type="nucleotide sequence ID" value="NZ_JBHTBW010000046.1"/>
</dbReference>
<dbReference type="PANTHER" id="PTHR42924">
    <property type="entry name" value="EXONUCLEASE"/>
    <property type="match status" value="1"/>
</dbReference>
<dbReference type="EMBL" id="JBHTBW010000046">
    <property type="protein sequence ID" value="MFC7442213.1"/>
    <property type="molecule type" value="Genomic_DNA"/>
</dbReference>
<gene>
    <name evidence="2" type="ORF">ACFQNG_14055</name>
</gene>
<dbReference type="Proteomes" id="UP001596500">
    <property type="component" value="Unassembled WGS sequence"/>
</dbReference>